<sequence>MSELANILCTLARDAIETTLHGGNTADLVASSKDAVDESDRDFMGDPGATFVTLIRDGKLRGCIGSLRAVRSLAADVARNASLAAADPRMEPVTLEELPDIHISISVLSKPTPWHVDNFRQLCAGLQPGIDGVTLRDGSRHATYLPAVWEHLPDPERFVASLLKKGGWPEEFWENMRVVGRPWPPAMAVERYKTTTYEEPRTQ</sequence>
<protein>
    <submittedName>
        <fullName evidence="2">AmmeMemoRadiSam system protein A</fullName>
    </submittedName>
</protein>
<dbReference type="InterPro" id="IPR027623">
    <property type="entry name" value="AmmeMemoSam_A"/>
</dbReference>
<organism evidence="2 3">
    <name type="scientific">Natronoglycomyces albus</name>
    <dbReference type="NCBI Taxonomy" id="2811108"/>
    <lineage>
        <taxon>Bacteria</taxon>
        <taxon>Bacillati</taxon>
        <taxon>Actinomycetota</taxon>
        <taxon>Actinomycetes</taxon>
        <taxon>Glycomycetales</taxon>
        <taxon>Glycomycetaceae</taxon>
        <taxon>Natronoglycomyces</taxon>
    </lineage>
</organism>
<name>A0A895XSH8_9ACTN</name>
<evidence type="ECO:0000313" key="2">
    <source>
        <dbReference type="EMBL" id="QSB04588.1"/>
    </source>
</evidence>
<dbReference type="RefSeq" id="WP_213170586.1">
    <property type="nucleotide sequence ID" value="NZ_CP070496.1"/>
</dbReference>
<dbReference type="PROSITE" id="PS51112">
    <property type="entry name" value="AMMECR1"/>
    <property type="match status" value="1"/>
</dbReference>
<feature type="domain" description="AMMECR1" evidence="1">
    <location>
        <begin position="3"/>
        <end position="203"/>
    </location>
</feature>
<accession>A0A895XSH8</accession>
<dbReference type="Gene3D" id="3.30.1490.150">
    <property type="entry name" value="Hypothetical protein ph0010, domain 2"/>
    <property type="match status" value="1"/>
</dbReference>
<gene>
    <name evidence="2" type="primary">amrA</name>
    <name evidence="2" type="ORF">JQS30_12510</name>
</gene>
<dbReference type="Proteomes" id="UP000662939">
    <property type="component" value="Chromosome"/>
</dbReference>
<dbReference type="PANTHER" id="PTHR13016:SF0">
    <property type="entry name" value="AMME SYNDROME CANDIDATE GENE 1 PROTEIN"/>
    <property type="match status" value="1"/>
</dbReference>
<keyword evidence="3" id="KW-1185">Reference proteome</keyword>
<proteinExistence type="predicted"/>
<reference evidence="2" key="1">
    <citation type="submission" date="2021-02" db="EMBL/GenBank/DDBJ databases">
        <title>Natronoglycomyces albus gen. nov., sp. nov, a haloalkaliphilic actinobacterium from a soda solonchak soil.</title>
        <authorList>
            <person name="Sorokin D.Y."/>
            <person name="Khijniak T.V."/>
            <person name="Zakharycheva A.P."/>
            <person name="Boueva O.V."/>
            <person name="Ariskina E.V."/>
            <person name="Hahnke R.L."/>
            <person name="Bunk B."/>
            <person name="Sproer C."/>
            <person name="Schumann P."/>
            <person name="Evtushenko L.I."/>
            <person name="Kublanov I.V."/>
        </authorList>
    </citation>
    <scope>NUCLEOTIDE SEQUENCE</scope>
    <source>
        <strain evidence="2">DSM 106290</strain>
    </source>
</reference>
<dbReference type="Pfam" id="PF01871">
    <property type="entry name" value="AMMECR1"/>
    <property type="match status" value="1"/>
</dbReference>
<dbReference type="InterPro" id="IPR036071">
    <property type="entry name" value="AMMECR1_dom_sf"/>
</dbReference>
<dbReference type="InterPro" id="IPR002733">
    <property type="entry name" value="AMMECR1_domain"/>
</dbReference>
<evidence type="ECO:0000313" key="3">
    <source>
        <dbReference type="Proteomes" id="UP000662939"/>
    </source>
</evidence>
<dbReference type="EMBL" id="CP070496">
    <property type="protein sequence ID" value="QSB04588.1"/>
    <property type="molecule type" value="Genomic_DNA"/>
</dbReference>
<dbReference type="PANTHER" id="PTHR13016">
    <property type="entry name" value="AMMECR1 HOMOLOG"/>
    <property type="match status" value="1"/>
</dbReference>
<dbReference type="KEGG" id="nav:JQS30_12510"/>
<dbReference type="InterPro" id="IPR027485">
    <property type="entry name" value="AMMECR1_N"/>
</dbReference>
<dbReference type="AlphaFoldDB" id="A0A895XSH8"/>
<evidence type="ECO:0000259" key="1">
    <source>
        <dbReference type="PROSITE" id="PS51112"/>
    </source>
</evidence>
<dbReference type="SUPFAM" id="SSF143447">
    <property type="entry name" value="AMMECR1-like"/>
    <property type="match status" value="1"/>
</dbReference>
<dbReference type="InterPro" id="IPR023473">
    <property type="entry name" value="AMMECR1"/>
</dbReference>
<dbReference type="NCBIfam" id="TIGR04335">
    <property type="entry name" value="AmmeMemoSam_A"/>
    <property type="match status" value="1"/>
</dbReference>
<dbReference type="Gene3D" id="3.30.700.20">
    <property type="entry name" value="Hypothetical protein ph0010, domain 1"/>
    <property type="match status" value="1"/>
</dbReference>